<dbReference type="GeneID" id="28895299"/>
<dbReference type="InterPro" id="IPR036397">
    <property type="entry name" value="RNaseH_sf"/>
</dbReference>
<dbReference type="SUPFAM" id="SSF53098">
    <property type="entry name" value="Ribonuclease H-like"/>
    <property type="match status" value="1"/>
</dbReference>
<dbReference type="EMBL" id="KV407455">
    <property type="protein sequence ID" value="KZF25336.1"/>
    <property type="molecule type" value="Genomic_DNA"/>
</dbReference>
<dbReference type="AlphaFoldDB" id="A0A165ISU1"/>
<name>A0A165ISU1_XYLHT</name>
<dbReference type="PANTHER" id="PTHR22891">
    <property type="entry name" value="EUKARYOTIC TRANSLATION INITIATION FACTOR 2C"/>
    <property type="match status" value="1"/>
</dbReference>
<dbReference type="Pfam" id="PF02171">
    <property type="entry name" value="Piwi"/>
    <property type="match status" value="1"/>
</dbReference>
<feature type="domain" description="Piwi" evidence="1">
    <location>
        <begin position="182"/>
        <end position="482"/>
    </location>
</feature>
<dbReference type="RefSeq" id="XP_018190891.1">
    <property type="nucleotide sequence ID" value="XM_018330162.1"/>
</dbReference>
<dbReference type="GO" id="GO:0003676">
    <property type="term" value="F:nucleic acid binding"/>
    <property type="evidence" value="ECO:0007669"/>
    <property type="project" value="InterPro"/>
</dbReference>
<dbReference type="Gene3D" id="3.30.420.10">
    <property type="entry name" value="Ribonuclease H-like superfamily/Ribonuclease H"/>
    <property type="match status" value="1"/>
</dbReference>
<dbReference type="InterPro" id="IPR003165">
    <property type="entry name" value="Piwi"/>
</dbReference>
<dbReference type="Pfam" id="PF16487">
    <property type="entry name" value="ArgoMid"/>
    <property type="match status" value="1"/>
</dbReference>
<reference evidence="2 3" key="1">
    <citation type="journal article" date="2016" name="Fungal Biol.">
        <title>The genome of Xylona heveae provides a window into fungal endophytism.</title>
        <authorList>
            <person name="Gazis R."/>
            <person name="Kuo A."/>
            <person name="Riley R."/>
            <person name="LaButti K."/>
            <person name="Lipzen A."/>
            <person name="Lin J."/>
            <person name="Amirebrahimi M."/>
            <person name="Hesse C.N."/>
            <person name="Spatafora J.W."/>
            <person name="Henrissat B."/>
            <person name="Hainaut M."/>
            <person name="Grigoriev I.V."/>
            <person name="Hibbett D.S."/>
        </authorList>
    </citation>
    <scope>NUCLEOTIDE SEQUENCE [LARGE SCALE GENOMIC DNA]</scope>
    <source>
        <strain evidence="2 3">TC161</strain>
    </source>
</reference>
<accession>A0A165ISU1</accession>
<dbReference type="InParanoid" id="A0A165ISU1"/>
<dbReference type="Pfam" id="PF16488">
    <property type="entry name" value="ArgoL2"/>
    <property type="match status" value="1"/>
</dbReference>
<protein>
    <submittedName>
        <fullName evidence="2">Piwi-domain-containing protein</fullName>
    </submittedName>
</protein>
<dbReference type="OrthoDB" id="10252740at2759"/>
<dbReference type="InterPro" id="IPR036085">
    <property type="entry name" value="PAZ_dom_sf"/>
</dbReference>
<sequence>MFPMELCYSVDAQFYKDVLEGQHNAEFIKWATAPAFARKSAIQKNVEVLQWNSQQILKQSGIAVSEKLMELKARVLPAPLPCYGTGTDPRPNETGRWNLRGKKLLKPCKIESWGMVFFPGQNAGGSIQTFGDALCYALAGAGISLPRRAPETLLGNPHGEIEKICVDIMSKASHAFQKMPNILIFVLPSRSERLYRALKNICEAKLGIASQVLCWDKAGRPRGQDQYLANVAIKVNVKLNGINHELKEEIFLKKRTMLMGADVSHPFPAQLRKNPPPPSFSALVATYDKACSAYTAIASCQEATTQMISDFRRMAQEVLERYKQKNNNLLPEQIFFFRDGLSESEFAQIMADEAQPLIDLCKEYAPRAPKITVIVAIKRHHTRIFPGTNVRGDKNGNVMPGTVLENSSGHDIFLVAHPGLQGTVRPTRYIVLKDENNLAADQFQRLVNNLCWSYARATTAVSLVPPVFYADQVCSRAKMHVRRMENGTLVLAPPQGNVKYSMYWQ</sequence>
<dbReference type="SMART" id="SM00950">
    <property type="entry name" value="Piwi"/>
    <property type="match status" value="1"/>
</dbReference>
<dbReference type="PROSITE" id="PS50822">
    <property type="entry name" value="PIWI"/>
    <property type="match status" value="1"/>
</dbReference>
<dbReference type="InterPro" id="IPR012337">
    <property type="entry name" value="RNaseH-like_sf"/>
</dbReference>
<gene>
    <name evidence="2" type="ORF">L228DRAFT_217682</name>
</gene>
<dbReference type="SUPFAM" id="SSF101690">
    <property type="entry name" value="PAZ domain"/>
    <property type="match status" value="1"/>
</dbReference>
<proteinExistence type="predicted"/>
<dbReference type="InterPro" id="IPR032473">
    <property type="entry name" value="Argonaute_Mid_dom"/>
</dbReference>
<dbReference type="STRING" id="1328760.A0A165ISU1"/>
<evidence type="ECO:0000313" key="3">
    <source>
        <dbReference type="Proteomes" id="UP000076632"/>
    </source>
</evidence>
<dbReference type="InterPro" id="IPR032472">
    <property type="entry name" value="ArgoL2"/>
</dbReference>
<evidence type="ECO:0000313" key="2">
    <source>
        <dbReference type="EMBL" id="KZF25336.1"/>
    </source>
</evidence>
<organism evidence="2 3">
    <name type="scientific">Xylona heveae (strain CBS 132557 / TC161)</name>
    <dbReference type="NCBI Taxonomy" id="1328760"/>
    <lineage>
        <taxon>Eukaryota</taxon>
        <taxon>Fungi</taxon>
        <taxon>Dikarya</taxon>
        <taxon>Ascomycota</taxon>
        <taxon>Pezizomycotina</taxon>
        <taxon>Xylonomycetes</taxon>
        <taxon>Xylonales</taxon>
        <taxon>Xylonaceae</taxon>
        <taxon>Xylona</taxon>
    </lineage>
</organism>
<keyword evidence="3" id="KW-1185">Reference proteome</keyword>
<dbReference type="OMA" id="CHSANCK"/>
<dbReference type="Proteomes" id="UP000076632">
    <property type="component" value="Unassembled WGS sequence"/>
</dbReference>
<evidence type="ECO:0000259" key="1">
    <source>
        <dbReference type="PROSITE" id="PS50822"/>
    </source>
</evidence>
<dbReference type="Gene3D" id="3.40.50.2300">
    <property type="match status" value="1"/>
</dbReference>